<dbReference type="PANTHER" id="PTHR42847">
    <property type="entry name" value="ALKANESULFONATE MONOOXYGENASE"/>
    <property type="match status" value="1"/>
</dbReference>
<evidence type="ECO:0000313" key="6">
    <source>
        <dbReference type="EMBL" id="TPG49516.1"/>
    </source>
</evidence>
<keyword evidence="1" id="KW-0285">Flavoprotein</keyword>
<dbReference type="Proteomes" id="UP000317078">
    <property type="component" value="Unassembled WGS sequence"/>
</dbReference>
<dbReference type="SUPFAM" id="SSF51679">
    <property type="entry name" value="Bacterial luciferase-like"/>
    <property type="match status" value="1"/>
</dbReference>
<dbReference type="EMBL" id="RCZP01000028">
    <property type="protein sequence ID" value="TPG49516.1"/>
    <property type="molecule type" value="Genomic_DNA"/>
</dbReference>
<dbReference type="InterPro" id="IPR050172">
    <property type="entry name" value="SsuD_RutA_monooxygenase"/>
</dbReference>
<gene>
    <name evidence="6" type="ORF">EAH89_21115</name>
</gene>
<dbReference type="Pfam" id="PF00296">
    <property type="entry name" value="Bac_luciferase"/>
    <property type="match status" value="1"/>
</dbReference>
<evidence type="ECO:0000256" key="3">
    <source>
        <dbReference type="ARBA" id="ARBA00023002"/>
    </source>
</evidence>
<name>A0A502FK10_9PROT</name>
<dbReference type="InterPro" id="IPR011251">
    <property type="entry name" value="Luciferase-like_dom"/>
</dbReference>
<dbReference type="AlphaFoldDB" id="A0A502FK10"/>
<keyword evidence="3" id="KW-0560">Oxidoreductase</keyword>
<reference evidence="6 7" key="1">
    <citation type="journal article" date="2019" name="Environ. Microbiol.">
        <title>Species interactions and distinct microbial communities in high Arctic permafrost affected cryosols are associated with the CH4 and CO2 gas fluxes.</title>
        <authorList>
            <person name="Altshuler I."/>
            <person name="Hamel J."/>
            <person name="Turney S."/>
            <person name="Magnuson E."/>
            <person name="Levesque R."/>
            <person name="Greer C."/>
            <person name="Whyte L.G."/>
        </authorList>
    </citation>
    <scope>NUCLEOTIDE SEQUENCE [LARGE SCALE GENOMIC DNA]</scope>
    <source>
        <strain evidence="6 7">S9.3B</strain>
    </source>
</reference>
<organism evidence="6 7">
    <name type="scientific">Muricoccus nepalensis</name>
    <dbReference type="NCBI Taxonomy" id="1854500"/>
    <lineage>
        <taxon>Bacteria</taxon>
        <taxon>Pseudomonadati</taxon>
        <taxon>Pseudomonadota</taxon>
        <taxon>Alphaproteobacteria</taxon>
        <taxon>Acetobacterales</taxon>
        <taxon>Roseomonadaceae</taxon>
        <taxon>Muricoccus</taxon>
    </lineage>
</organism>
<accession>A0A502FK10</accession>
<dbReference type="InterPro" id="IPR036661">
    <property type="entry name" value="Luciferase-like_sf"/>
</dbReference>
<dbReference type="PANTHER" id="PTHR42847:SF9">
    <property type="entry name" value="BLL6451 PROTEIN"/>
    <property type="match status" value="1"/>
</dbReference>
<keyword evidence="7" id="KW-1185">Reference proteome</keyword>
<keyword evidence="2" id="KW-0288">FMN</keyword>
<evidence type="ECO:0000256" key="4">
    <source>
        <dbReference type="ARBA" id="ARBA00023033"/>
    </source>
</evidence>
<dbReference type="RefSeq" id="WP_140885720.1">
    <property type="nucleotide sequence ID" value="NZ_RCZP01000028.1"/>
</dbReference>
<comment type="caution">
    <text evidence="6">The sequence shown here is derived from an EMBL/GenBank/DDBJ whole genome shotgun (WGS) entry which is preliminary data.</text>
</comment>
<dbReference type="GO" id="GO:0046306">
    <property type="term" value="P:alkanesulfonate catabolic process"/>
    <property type="evidence" value="ECO:0007669"/>
    <property type="project" value="TreeGrafter"/>
</dbReference>
<evidence type="ECO:0000256" key="1">
    <source>
        <dbReference type="ARBA" id="ARBA00022630"/>
    </source>
</evidence>
<dbReference type="Gene3D" id="3.20.20.30">
    <property type="entry name" value="Luciferase-like domain"/>
    <property type="match status" value="1"/>
</dbReference>
<evidence type="ECO:0000313" key="7">
    <source>
        <dbReference type="Proteomes" id="UP000317078"/>
    </source>
</evidence>
<keyword evidence="4" id="KW-0503">Monooxygenase</keyword>
<evidence type="ECO:0000259" key="5">
    <source>
        <dbReference type="Pfam" id="PF00296"/>
    </source>
</evidence>
<protein>
    <submittedName>
        <fullName evidence="6">LLM class flavin-dependent oxidoreductase</fullName>
    </submittedName>
</protein>
<feature type="domain" description="Luciferase-like" evidence="5">
    <location>
        <begin position="12"/>
        <end position="334"/>
    </location>
</feature>
<dbReference type="GO" id="GO:0008726">
    <property type="term" value="F:alkanesulfonate monooxygenase activity"/>
    <property type="evidence" value="ECO:0007669"/>
    <property type="project" value="TreeGrafter"/>
</dbReference>
<proteinExistence type="predicted"/>
<dbReference type="OrthoDB" id="9814695at2"/>
<dbReference type="CDD" id="cd01094">
    <property type="entry name" value="Alkanesulfonate_monoxygenase"/>
    <property type="match status" value="1"/>
</dbReference>
<sequence>MSLNTLPADGVEFIGMVQPRQQSEIHPASGPSIDPGYLVASAQAHDEGGFDRILIGWFSDGPDGLQLAAHAGAHTKKVGFLVAHRPGFVAPTNAARAYATLDQLTGGRAAIHVISGGDDADQARDGDWLSKDERYARTDEYVSILKSVWEGRAPVDHEGAYYRIKGASPAVRPVQQPRVPVYFGGASEAALRVAGKQADVYALWGETHAQVREIVSRVRAEAAKHGRADQVRFSLSFRPILAETEEAAWAKAEGILGRIREVRGQSALGPNSHGPQNAGSQRLLAAAALGDRPEGRLYTAIARETGARGNTTALVGTPEQVAEAFLEYYDLGVTTFLIRGFDPLEDALEYGRSLLPATRRLVAERLARRVRVAAE</sequence>
<evidence type="ECO:0000256" key="2">
    <source>
        <dbReference type="ARBA" id="ARBA00022643"/>
    </source>
</evidence>